<organism evidence="2 3">
    <name type="scientific">Liparis tanakae</name>
    <name type="common">Tanaka's snailfish</name>
    <dbReference type="NCBI Taxonomy" id="230148"/>
    <lineage>
        <taxon>Eukaryota</taxon>
        <taxon>Metazoa</taxon>
        <taxon>Chordata</taxon>
        <taxon>Craniata</taxon>
        <taxon>Vertebrata</taxon>
        <taxon>Euteleostomi</taxon>
        <taxon>Actinopterygii</taxon>
        <taxon>Neopterygii</taxon>
        <taxon>Teleostei</taxon>
        <taxon>Neoteleostei</taxon>
        <taxon>Acanthomorphata</taxon>
        <taxon>Eupercaria</taxon>
        <taxon>Perciformes</taxon>
        <taxon>Cottioidei</taxon>
        <taxon>Cottales</taxon>
        <taxon>Liparidae</taxon>
        <taxon>Liparis</taxon>
    </lineage>
</organism>
<dbReference type="EMBL" id="SRLO01005207">
    <property type="protein sequence ID" value="TNN29789.1"/>
    <property type="molecule type" value="Genomic_DNA"/>
</dbReference>
<evidence type="ECO:0000313" key="3">
    <source>
        <dbReference type="Proteomes" id="UP000314294"/>
    </source>
</evidence>
<reference evidence="2 3" key="1">
    <citation type="submission" date="2019-03" db="EMBL/GenBank/DDBJ databases">
        <title>First draft genome of Liparis tanakae, snailfish: a comprehensive survey of snailfish specific genes.</title>
        <authorList>
            <person name="Kim W."/>
            <person name="Song I."/>
            <person name="Jeong J.-H."/>
            <person name="Kim D."/>
            <person name="Kim S."/>
            <person name="Ryu S."/>
            <person name="Song J.Y."/>
            <person name="Lee S.K."/>
        </authorList>
    </citation>
    <scope>NUCLEOTIDE SEQUENCE [LARGE SCALE GENOMIC DNA]</scope>
    <source>
        <tissue evidence="2">Muscle</tissue>
    </source>
</reference>
<evidence type="ECO:0000313" key="2">
    <source>
        <dbReference type="EMBL" id="TNN29789.1"/>
    </source>
</evidence>
<name>A0A4Z2ELX6_9TELE</name>
<proteinExistence type="predicted"/>
<evidence type="ECO:0000256" key="1">
    <source>
        <dbReference type="SAM" id="MobiDB-lite"/>
    </source>
</evidence>
<feature type="region of interest" description="Disordered" evidence="1">
    <location>
        <begin position="1"/>
        <end position="22"/>
    </location>
</feature>
<comment type="caution">
    <text evidence="2">The sequence shown here is derived from an EMBL/GenBank/DDBJ whole genome shotgun (WGS) entry which is preliminary data.</text>
</comment>
<dbReference type="Proteomes" id="UP000314294">
    <property type="component" value="Unassembled WGS sequence"/>
</dbReference>
<dbReference type="AlphaFoldDB" id="A0A4Z2ELX6"/>
<gene>
    <name evidence="2" type="ORF">EYF80_060062</name>
</gene>
<keyword evidence="3" id="KW-1185">Reference proteome</keyword>
<protein>
    <submittedName>
        <fullName evidence="2">Uncharacterized protein</fullName>
    </submittedName>
</protein>
<sequence>MRPYCHNRHGNIQPVKSEPEKKKFEKRNFQPAASFKINISIYLTLYAVEGAVVSIVEKRRILLLQAAFLLFGHKVAPPAVAQFTDFTWTSMHGSGGCSQTFFIFWF</sequence>
<accession>A0A4Z2ELX6</accession>